<evidence type="ECO:0000313" key="1">
    <source>
        <dbReference type="EMBL" id="KZS99543.1"/>
    </source>
</evidence>
<dbReference type="Gene3D" id="3.80.10.10">
    <property type="entry name" value="Ribonuclease Inhibitor"/>
    <property type="match status" value="1"/>
</dbReference>
<organism evidence="1 2">
    <name type="scientific">Laetiporus sulphureus 93-53</name>
    <dbReference type="NCBI Taxonomy" id="1314785"/>
    <lineage>
        <taxon>Eukaryota</taxon>
        <taxon>Fungi</taxon>
        <taxon>Dikarya</taxon>
        <taxon>Basidiomycota</taxon>
        <taxon>Agaricomycotina</taxon>
        <taxon>Agaricomycetes</taxon>
        <taxon>Polyporales</taxon>
        <taxon>Laetiporus</taxon>
    </lineage>
</organism>
<proteinExistence type="predicted"/>
<keyword evidence="2" id="KW-1185">Reference proteome</keyword>
<dbReference type="STRING" id="1314785.A0A165ARY9"/>
<accession>A0A165ARY9</accession>
<name>A0A165ARY9_9APHY</name>
<sequence>MNPEQEPFSLYLKERGWGYGQQDRLDMLRVNDLAFLIRMIYKSNVLGPAAYSDDLHIDTFENINLTGCNMGTVPILLDPHADAIISLNLLRNLMLEIPLDFIQACMSLHDHELHLTNMVTEKEPQSVWHCHMLHRFDLSCNHIVNLDDAGLDKIPSYGL</sequence>
<protein>
    <submittedName>
        <fullName evidence="1">Uncharacterized protein</fullName>
    </submittedName>
</protein>
<reference evidence="1 2" key="1">
    <citation type="journal article" date="2016" name="Mol. Biol. Evol.">
        <title>Comparative Genomics of Early-Diverging Mushroom-Forming Fungi Provides Insights into the Origins of Lignocellulose Decay Capabilities.</title>
        <authorList>
            <person name="Nagy L.G."/>
            <person name="Riley R."/>
            <person name="Tritt A."/>
            <person name="Adam C."/>
            <person name="Daum C."/>
            <person name="Floudas D."/>
            <person name="Sun H."/>
            <person name="Yadav J.S."/>
            <person name="Pangilinan J."/>
            <person name="Larsson K.H."/>
            <person name="Matsuura K."/>
            <person name="Barry K."/>
            <person name="Labutti K."/>
            <person name="Kuo R."/>
            <person name="Ohm R.A."/>
            <person name="Bhattacharya S.S."/>
            <person name="Shirouzu T."/>
            <person name="Yoshinaga Y."/>
            <person name="Martin F.M."/>
            <person name="Grigoriev I.V."/>
            <person name="Hibbett D.S."/>
        </authorList>
    </citation>
    <scope>NUCLEOTIDE SEQUENCE [LARGE SCALE GENOMIC DNA]</scope>
    <source>
        <strain evidence="1 2">93-53</strain>
    </source>
</reference>
<dbReference type="SUPFAM" id="SSF52058">
    <property type="entry name" value="L domain-like"/>
    <property type="match status" value="1"/>
</dbReference>
<dbReference type="Proteomes" id="UP000076871">
    <property type="component" value="Unassembled WGS sequence"/>
</dbReference>
<dbReference type="InterPro" id="IPR032675">
    <property type="entry name" value="LRR_dom_sf"/>
</dbReference>
<dbReference type="OrthoDB" id="2689762at2759"/>
<dbReference type="AlphaFoldDB" id="A0A165ARY9"/>
<dbReference type="EMBL" id="KV427795">
    <property type="protein sequence ID" value="KZS99543.1"/>
    <property type="molecule type" value="Genomic_DNA"/>
</dbReference>
<dbReference type="InParanoid" id="A0A165ARY9"/>
<dbReference type="RefSeq" id="XP_040757284.1">
    <property type="nucleotide sequence ID" value="XM_040913668.1"/>
</dbReference>
<gene>
    <name evidence="1" type="ORF">LAESUDRAFT_765420</name>
</gene>
<evidence type="ECO:0000313" key="2">
    <source>
        <dbReference type="Proteomes" id="UP000076871"/>
    </source>
</evidence>
<dbReference type="GeneID" id="63830696"/>